<sequence>MTRKKITNKLDFLNKFGETRKALASGRKKISSRFSASIRELVAPQRQLQKLLSIGVIFFAVLTIISGLYFFYQKACREKFYIGLSAGGIDLGNKTIAASREELLNKADEFSRKGLVIIYKDKKVNIAAAPVPSAPDSSVDLFSFKVEKTLADIFSAGRRENIIKNAKDQLLIFILSPDKPIEFYLDEERIRNMLYDGFYPFEEKAQSAEIAIINDKITIRPEIIGKIFNYNDIVRQIKKRIAYLDSRPVEISLKTDYPEVYAEELALILPQAKKLLATTQIKLKLPAEIKNKNSKNTEWEIDEKRLVGFLTAKQISFQYNIKWLFSALNKKFYIGLKKKETEKYLREEISPAVDIEPVDAKFTISGNKVAEFISSQKGQKLDIDGTFKLLENAVVEAAAATALKNFAVELIIKEVASEITNENVNDLGIKEVIGTGHSNFAGSPSNRRHNIAVGARAVHGTLIKPGETFSLNKTLGEVNAETGYLPELVIKENKTVPEYGGGLCQIGTTAFRAALDSGLPIAERRNHSYRVRYYEPAGTDATIYSPAPDFKFINDTGHYVLIQRRIIGDDLYFDVWGTDDGRKVTKTEPKIYNIKTPPPTKIIITDELPSEEKKCTEHAVNGADASFYYKVEYSGGEIKEETFLSHYRPWQEVCLIGATSTPETVDNLMESSQ</sequence>
<dbReference type="EMBL" id="PFAR01000034">
    <property type="protein sequence ID" value="PIR93068.1"/>
    <property type="molecule type" value="Genomic_DNA"/>
</dbReference>
<evidence type="ECO:0000313" key="4">
    <source>
        <dbReference type="Proteomes" id="UP000228626"/>
    </source>
</evidence>
<dbReference type="PANTHER" id="PTHR35788:SF1">
    <property type="entry name" value="EXPORTED PROTEIN"/>
    <property type="match status" value="1"/>
</dbReference>
<dbReference type="InterPro" id="IPR022029">
    <property type="entry name" value="YoaR-like_PG-bd"/>
</dbReference>
<feature type="domain" description="YoaR-like putative peptidoglycan binding" evidence="2">
    <location>
        <begin position="327"/>
        <end position="396"/>
    </location>
</feature>
<dbReference type="Pfam" id="PF12229">
    <property type="entry name" value="PG_binding_4"/>
    <property type="match status" value="2"/>
</dbReference>
<feature type="transmembrane region" description="Helical" evidence="1">
    <location>
        <begin position="51"/>
        <end position="72"/>
    </location>
</feature>
<dbReference type="AlphaFoldDB" id="A0A2H0V1Z6"/>
<gene>
    <name evidence="3" type="ORF">COT99_02815</name>
</gene>
<proteinExistence type="predicted"/>
<feature type="domain" description="YoaR-like putative peptidoglycan binding" evidence="2">
    <location>
        <begin position="139"/>
        <end position="248"/>
    </location>
</feature>
<keyword evidence="1" id="KW-0472">Membrane</keyword>
<dbReference type="InterPro" id="IPR052913">
    <property type="entry name" value="Glycopeptide_resist_protein"/>
</dbReference>
<evidence type="ECO:0000259" key="2">
    <source>
        <dbReference type="Pfam" id="PF12229"/>
    </source>
</evidence>
<dbReference type="PANTHER" id="PTHR35788">
    <property type="entry name" value="EXPORTED PROTEIN-RELATED"/>
    <property type="match status" value="1"/>
</dbReference>
<evidence type="ECO:0000256" key="1">
    <source>
        <dbReference type="SAM" id="Phobius"/>
    </source>
</evidence>
<evidence type="ECO:0000313" key="3">
    <source>
        <dbReference type="EMBL" id="PIR93068.1"/>
    </source>
</evidence>
<protein>
    <recommendedName>
        <fullName evidence="2">YoaR-like putative peptidoglycan binding domain-containing protein</fullName>
    </recommendedName>
</protein>
<accession>A0A2H0V1Z6</accession>
<organism evidence="3 4">
    <name type="scientific">Candidatus Falkowbacteria bacterium CG10_big_fil_rev_8_21_14_0_10_43_10</name>
    <dbReference type="NCBI Taxonomy" id="1974567"/>
    <lineage>
        <taxon>Bacteria</taxon>
        <taxon>Candidatus Falkowiibacteriota</taxon>
    </lineage>
</organism>
<comment type="caution">
    <text evidence="3">The sequence shown here is derived from an EMBL/GenBank/DDBJ whole genome shotgun (WGS) entry which is preliminary data.</text>
</comment>
<dbReference type="InterPro" id="IPR007391">
    <property type="entry name" value="Vancomycin_resist_VanW"/>
</dbReference>
<keyword evidence="1" id="KW-1133">Transmembrane helix</keyword>
<reference evidence="4" key="1">
    <citation type="submission" date="2017-09" db="EMBL/GenBank/DDBJ databases">
        <title>Depth-based differentiation of microbial function through sediment-hosted aquifers and enrichment of novel symbionts in the deep terrestrial subsurface.</title>
        <authorList>
            <person name="Probst A.J."/>
            <person name="Ladd B."/>
            <person name="Jarett J.K."/>
            <person name="Geller-Mcgrath D.E."/>
            <person name="Sieber C.M.K."/>
            <person name="Emerson J.B."/>
            <person name="Anantharaman K."/>
            <person name="Thomas B.C."/>
            <person name="Malmstrom R."/>
            <person name="Stieglmeier M."/>
            <person name="Klingl A."/>
            <person name="Woyke T."/>
            <person name="Ryan C.M."/>
            <person name="Banfield J.F."/>
        </authorList>
    </citation>
    <scope>NUCLEOTIDE SEQUENCE [LARGE SCALE GENOMIC DNA]</scope>
</reference>
<name>A0A2H0V1Z6_9BACT</name>
<dbReference type="Proteomes" id="UP000228626">
    <property type="component" value="Unassembled WGS sequence"/>
</dbReference>
<keyword evidence="1" id="KW-0812">Transmembrane</keyword>
<dbReference type="Pfam" id="PF04294">
    <property type="entry name" value="VanW"/>
    <property type="match status" value="1"/>
</dbReference>